<feature type="domain" description="Transferrin receptor-like dimerisation" evidence="3">
    <location>
        <begin position="677"/>
        <end position="798"/>
    </location>
</feature>
<keyword evidence="2" id="KW-1133">Transmembrane helix</keyword>
<keyword evidence="5" id="KW-0378">Hydrolase</keyword>
<feature type="transmembrane region" description="Helical" evidence="2">
    <location>
        <begin position="91"/>
        <end position="109"/>
    </location>
</feature>
<proteinExistence type="inferred from homology"/>
<evidence type="ECO:0000313" key="5">
    <source>
        <dbReference type="EMBL" id="GMM46019.1"/>
    </source>
</evidence>
<gene>
    <name evidence="5" type="ORF">DAPK24_025940</name>
</gene>
<dbReference type="EMBL" id="BTGB01000003">
    <property type="protein sequence ID" value="GMM46019.1"/>
    <property type="molecule type" value="Genomic_DNA"/>
</dbReference>
<keyword evidence="6" id="KW-1185">Reference proteome</keyword>
<evidence type="ECO:0000313" key="6">
    <source>
        <dbReference type="Proteomes" id="UP001378960"/>
    </source>
</evidence>
<dbReference type="PANTHER" id="PTHR10404:SF72">
    <property type="entry name" value="ZINC METALLOPROTEASE TRE2-RELATED"/>
    <property type="match status" value="1"/>
</dbReference>
<keyword evidence="2" id="KW-0812">Transmembrane</keyword>
<evidence type="ECO:0000259" key="3">
    <source>
        <dbReference type="Pfam" id="PF04253"/>
    </source>
</evidence>
<dbReference type="SUPFAM" id="SSF52025">
    <property type="entry name" value="PA domain"/>
    <property type="match status" value="1"/>
</dbReference>
<dbReference type="AlphaFoldDB" id="A0AAV5R3I4"/>
<comment type="similarity">
    <text evidence="1">Belongs to the peptidase M28 family. M28B subfamily.</text>
</comment>
<name>A0AAV5R3I4_PICKL</name>
<reference evidence="5 6" key="1">
    <citation type="journal article" date="2023" name="Elife">
        <title>Identification of key yeast species and microbe-microbe interactions impacting larval growth of Drosophila in the wild.</title>
        <authorList>
            <person name="Mure A."/>
            <person name="Sugiura Y."/>
            <person name="Maeda R."/>
            <person name="Honda K."/>
            <person name="Sakurai N."/>
            <person name="Takahashi Y."/>
            <person name="Watada M."/>
            <person name="Katoh T."/>
            <person name="Gotoh A."/>
            <person name="Gotoh Y."/>
            <person name="Taniguchi I."/>
            <person name="Nakamura K."/>
            <person name="Hayashi T."/>
            <person name="Katayama T."/>
            <person name="Uemura T."/>
            <person name="Hattori Y."/>
        </authorList>
    </citation>
    <scope>NUCLEOTIDE SEQUENCE [LARGE SCALE GENOMIC DNA]</scope>
    <source>
        <strain evidence="5 6">PK-24</strain>
    </source>
</reference>
<accession>A0AAV5R3I4</accession>
<dbReference type="SUPFAM" id="SSF53187">
    <property type="entry name" value="Zn-dependent exopeptidases"/>
    <property type="match status" value="1"/>
</dbReference>
<comment type="caution">
    <text evidence="5">The sequence shown here is derived from an EMBL/GenBank/DDBJ whole genome shotgun (WGS) entry which is preliminary data.</text>
</comment>
<organism evidence="5 6">
    <name type="scientific">Pichia kluyveri</name>
    <name type="common">Yeast</name>
    <dbReference type="NCBI Taxonomy" id="36015"/>
    <lineage>
        <taxon>Eukaryota</taxon>
        <taxon>Fungi</taxon>
        <taxon>Dikarya</taxon>
        <taxon>Ascomycota</taxon>
        <taxon>Saccharomycotina</taxon>
        <taxon>Pichiomycetes</taxon>
        <taxon>Pichiales</taxon>
        <taxon>Pichiaceae</taxon>
        <taxon>Pichia</taxon>
    </lineage>
</organism>
<dbReference type="Proteomes" id="UP001378960">
    <property type="component" value="Unassembled WGS sequence"/>
</dbReference>
<dbReference type="Gene3D" id="1.20.930.40">
    <property type="entry name" value="Transferrin receptor-like, dimerisation domain"/>
    <property type="match status" value="1"/>
</dbReference>
<feature type="domain" description="Peptidase M28" evidence="4">
    <location>
        <begin position="411"/>
        <end position="589"/>
    </location>
</feature>
<dbReference type="InterPro" id="IPR039373">
    <property type="entry name" value="Peptidase_M28B"/>
</dbReference>
<dbReference type="InterPro" id="IPR007365">
    <property type="entry name" value="TFR-like_dimer_dom"/>
</dbReference>
<dbReference type="GO" id="GO:0008237">
    <property type="term" value="F:metallopeptidase activity"/>
    <property type="evidence" value="ECO:0007669"/>
    <property type="project" value="UniProtKB-KW"/>
</dbReference>
<dbReference type="PANTHER" id="PTHR10404">
    <property type="entry name" value="N-ACETYLATED-ALPHA-LINKED ACIDIC DIPEPTIDASE"/>
    <property type="match status" value="1"/>
</dbReference>
<keyword evidence="2" id="KW-0472">Membrane</keyword>
<sequence length="801" mass="92117">MSYTPLNDLPLDLPPAYEPSPQLQFDLEDPISQEPLTFRQHASNAAKSFNKRIIQPINNALDPIYQLYCYSNAKFEYYISKVGNPLIIKRFMYIFFFAIILYIATLTGLSSEGMVGLHSDFTDPLKLSNFIEMSLDPKRLEENLQYFSSMPHLSGTSGDLALGEYIEKFISKSKLELNPDVIFEAFTNYPKKPTAQLFKNDELLLDLQLFENVDDQYNLNNFKYAFNPGSPNLKATGPLVYVNYGSDLDYNFIKQYENPIVIIKYSPYLPAFRQIQMAEKHGAAGVLFISDPQLQSIYSIDSIQREPVAFTNKYPGNILNPGIISGSILDRHFDVDKKLRNSDVMPSIPSIPISWKDFKLIMKHLQGIGERVQDWDFKLYDEEIEIWLGSPDFKMSINPDLIERPFKESWNIIGKLEGSEQDTFAIVIGSSRDSVCFGGMESSSSAILMELMNIFSEMSLSLPWRPLRSIYFASFTGSKYNIAGSTNFVIKNNQFTQRDVYAYIDLDDLIQGDELEFSVDPLFKQLVRNSINEMKNSNLTALPEIKMNNIENDDLINHKYIFNPISNSLPFQQRYNVPGISVKLINNDNDKFKDNNYNKWNVPKYPKNSCLDTFNNFKENLIDPDMSKHSFITKLIANIIVKLSDTPILPYDIFQMIKEFKINLEEIKSSSNGLSNIDFSKVENLINKITFIAEQNEAFTITWNDICDNGKGTEPNLLSVNRWDWNSKLLLLMKVLIQFNGTYNDPWNRNFLYGLYDGEYYDHFELPGLSLARNSLDFDGLQNQLNEMESLLEGCISLFQY</sequence>
<dbReference type="SUPFAM" id="SSF47672">
    <property type="entry name" value="Transferrin receptor-like dimerisation domain"/>
    <property type="match status" value="1"/>
</dbReference>
<evidence type="ECO:0000256" key="2">
    <source>
        <dbReference type="SAM" id="Phobius"/>
    </source>
</evidence>
<protein>
    <submittedName>
        <fullName evidence="5">Zinc metalloprotease</fullName>
    </submittedName>
</protein>
<evidence type="ECO:0000259" key="4">
    <source>
        <dbReference type="Pfam" id="PF04389"/>
    </source>
</evidence>
<keyword evidence="5" id="KW-0645">Protease</keyword>
<dbReference type="Pfam" id="PF04253">
    <property type="entry name" value="TFR_dimer"/>
    <property type="match status" value="1"/>
</dbReference>
<dbReference type="InterPro" id="IPR007484">
    <property type="entry name" value="Peptidase_M28"/>
</dbReference>
<evidence type="ECO:0000256" key="1">
    <source>
        <dbReference type="ARBA" id="ARBA00005634"/>
    </source>
</evidence>
<dbReference type="InterPro" id="IPR046450">
    <property type="entry name" value="PA_dom_sf"/>
</dbReference>
<dbReference type="Pfam" id="PF04389">
    <property type="entry name" value="Peptidase_M28"/>
    <property type="match status" value="1"/>
</dbReference>
<dbReference type="InterPro" id="IPR036757">
    <property type="entry name" value="TFR-like_dimer_dom_sf"/>
</dbReference>
<dbReference type="GO" id="GO:0004180">
    <property type="term" value="F:carboxypeptidase activity"/>
    <property type="evidence" value="ECO:0007669"/>
    <property type="project" value="TreeGrafter"/>
</dbReference>
<keyword evidence="5" id="KW-0482">Metalloprotease</keyword>
<dbReference type="Gene3D" id="3.50.30.30">
    <property type="match status" value="1"/>
</dbReference>
<dbReference type="Gene3D" id="3.40.630.10">
    <property type="entry name" value="Zn peptidases"/>
    <property type="match status" value="1"/>
</dbReference>